<feature type="region of interest" description="Disordered" evidence="1">
    <location>
        <begin position="1"/>
        <end position="24"/>
    </location>
</feature>
<proteinExistence type="predicted"/>
<evidence type="ECO:0000313" key="4">
    <source>
        <dbReference type="Proteomes" id="UP000734854"/>
    </source>
</evidence>
<feature type="transmembrane region" description="Helical" evidence="2">
    <location>
        <begin position="237"/>
        <end position="262"/>
    </location>
</feature>
<keyword evidence="2" id="KW-0812">Transmembrane</keyword>
<sequence length="318" mass="35685">MDPPEPSGGGGSGSGSGKETSGGVGGRVPRVVFLRNLILHLAAPFLFSFLAGLVGLAIEQLSVSSLASLPSSCRIVSSGVDVRTSKICELGILNYRAKRVLYPSEKNTRFPCHYDYYWSAIFEVEYKEYFTSQIFHAVAEVPKEALPEKCRPGFEAAWLTKMKFKVKDLVYVLKQKPVSKVNETYSCRYIPGSKKADIMPDDLFHCQAKEPAITEMFRRFFILSKNLCLKEFSGRHILHSAAGVIFGMLVSLFVLVLVRIFQNIARTIVRNWTSPNANIMVKLRRFCLLVAYICAMCWLSLHYSKLIGSQQLFSKRSV</sequence>
<keyword evidence="2" id="KW-0472">Membrane</keyword>
<dbReference type="AlphaFoldDB" id="A0A8J5KKS4"/>
<accession>A0A8J5KKS4</accession>
<protein>
    <submittedName>
        <fullName evidence="3">Uncharacterized protein</fullName>
    </submittedName>
</protein>
<keyword evidence="4" id="KW-1185">Reference proteome</keyword>
<feature type="transmembrane region" description="Helical" evidence="2">
    <location>
        <begin position="37"/>
        <end position="58"/>
    </location>
</feature>
<name>A0A8J5KKS4_ZINOF</name>
<comment type="caution">
    <text evidence="3">The sequence shown here is derived from an EMBL/GenBank/DDBJ whole genome shotgun (WGS) entry which is preliminary data.</text>
</comment>
<evidence type="ECO:0000313" key="3">
    <source>
        <dbReference type="EMBL" id="KAG6480603.1"/>
    </source>
</evidence>
<keyword evidence="2" id="KW-1133">Transmembrane helix</keyword>
<evidence type="ECO:0000256" key="2">
    <source>
        <dbReference type="SAM" id="Phobius"/>
    </source>
</evidence>
<dbReference type="PANTHER" id="PTHR36779">
    <property type="entry name" value="OSJNBA0083N12.13 PROTEIN"/>
    <property type="match status" value="1"/>
</dbReference>
<organism evidence="3 4">
    <name type="scientific">Zingiber officinale</name>
    <name type="common">Ginger</name>
    <name type="synonym">Amomum zingiber</name>
    <dbReference type="NCBI Taxonomy" id="94328"/>
    <lineage>
        <taxon>Eukaryota</taxon>
        <taxon>Viridiplantae</taxon>
        <taxon>Streptophyta</taxon>
        <taxon>Embryophyta</taxon>
        <taxon>Tracheophyta</taxon>
        <taxon>Spermatophyta</taxon>
        <taxon>Magnoliopsida</taxon>
        <taxon>Liliopsida</taxon>
        <taxon>Zingiberales</taxon>
        <taxon>Zingiberaceae</taxon>
        <taxon>Zingiber</taxon>
    </lineage>
</organism>
<reference evidence="3 4" key="1">
    <citation type="submission" date="2020-08" db="EMBL/GenBank/DDBJ databases">
        <title>Plant Genome Project.</title>
        <authorList>
            <person name="Zhang R.-G."/>
        </authorList>
    </citation>
    <scope>NUCLEOTIDE SEQUENCE [LARGE SCALE GENOMIC DNA]</scope>
    <source>
        <tissue evidence="3">Rhizome</tissue>
    </source>
</reference>
<dbReference type="EMBL" id="JACMSC010000016">
    <property type="protein sequence ID" value="KAG6480603.1"/>
    <property type="molecule type" value="Genomic_DNA"/>
</dbReference>
<gene>
    <name evidence="3" type="ORF">ZIOFF_057187</name>
</gene>
<feature type="compositionally biased region" description="Gly residues" evidence="1">
    <location>
        <begin position="7"/>
        <end position="24"/>
    </location>
</feature>
<feature type="transmembrane region" description="Helical" evidence="2">
    <location>
        <begin position="283"/>
        <end position="303"/>
    </location>
</feature>
<evidence type="ECO:0000256" key="1">
    <source>
        <dbReference type="SAM" id="MobiDB-lite"/>
    </source>
</evidence>
<dbReference type="Proteomes" id="UP000734854">
    <property type="component" value="Unassembled WGS sequence"/>
</dbReference>
<dbReference type="PANTHER" id="PTHR36779:SF1">
    <property type="entry name" value="OS04G0600400 PROTEIN"/>
    <property type="match status" value="1"/>
</dbReference>